<dbReference type="GO" id="GO:0051087">
    <property type="term" value="F:protein-folding chaperone binding"/>
    <property type="evidence" value="ECO:0007669"/>
    <property type="project" value="InterPro"/>
</dbReference>
<dbReference type="PRINTS" id="PR00773">
    <property type="entry name" value="GRPEPROTEIN"/>
</dbReference>
<evidence type="ECO:0000256" key="7">
    <source>
        <dbReference type="RuleBase" id="RU000640"/>
    </source>
</evidence>
<gene>
    <name evidence="10" type="ORF">Pfra01_001780100</name>
</gene>
<dbReference type="InterPro" id="IPR009012">
    <property type="entry name" value="GrpE_head"/>
</dbReference>
<dbReference type="GO" id="GO:0030150">
    <property type="term" value="P:protein import into mitochondrial matrix"/>
    <property type="evidence" value="ECO:0007669"/>
    <property type="project" value="TreeGrafter"/>
</dbReference>
<comment type="function">
    <text evidence="7">Essential component of the PAM complex, a complex required for the translocation of transit peptide-containing proteins from the inner membrane into the mitochondrial matrix in an ATP-dependent manner.</text>
</comment>
<feature type="compositionally biased region" description="Low complexity" evidence="9">
    <location>
        <begin position="120"/>
        <end position="131"/>
    </location>
</feature>
<comment type="subunit">
    <text evidence="3">Homodimer.</text>
</comment>
<evidence type="ECO:0000313" key="10">
    <source>
        <dbReference type="EMBL" id="GMF47318.1"/>
    </source>
</evidence>
<keyword evidence="4" id="KW-0963">Cytoplasm</keyword>
<comment type="similarity">
    <text evidence="2 8">Belongs to the GrpE family.</text>
</comment>
<proteinExistence type="inferred from homology"/>
<dbReference type="GO" id="GO:0006457">
    <property type="term" value="P:protein folding"/>
    <property type="evidence" value="ECO:0007669"/>
    <property type="project" value="InterPro"/>
</dbReference>
<dbReference type="Gene3D" id="2.30.22.10">
    <property type="entry name" value="Head domain of nucleotide exchange factor GrpE"/>
    <property type="match status" value="1"/>
</dbReference>
<comment type="subcellular location">
    <subcellularLocation>
        <location evidence="1">Cytoplasm</location>
    </subcellularLocation>
    <subcellularLocation>
        <location evidence="7">Mitochondrion matrix</location>
    </subcellularLocation>
</comment>
<evidence type="ECO:0000256" key="2">
    <source>
        <dbReference type="ARBA" id="ARBA00009054"/>
    </source>
</evidence>
<dbReference type="GO" id="GO:0000774">
    <property type="term" value="F:adenyl-nucleotide exchange factor activity"/>
    <property type="evidence" value="ECO:0007669"/>
    <property type="project" value="InterPro"/>
</dbReference>
<dbReference type="GO" id="GO:0042803">
    <property type="term" value="F:protein homodimerization activity"/>
    <property type="evidence" value="ECO:0007669"/>
    <property type="project" value="InterPro"/>
</dbReference>
<dbReference type="InterPro" id="IPR013805">
    <property type="entry name" value="GrpE_CC"/>
</dbReference>
<dbReference type="AlphaFoldDB" id="A0A9W6XXH2"/>
<dbReference type="SUPFAM" id="SSF51064">
    <property type="entry name" value="Head domain of nucleotide exchange factor GrpE"/>
    <property type="match status" value="1"/>
</dbReference>
<dbReference type="PROSITE" id="PS01071">
    <property type="entry name" value="GRPE"/>
    <property type="match status" value="1"/>
</dbReference>
<feature type="compositionally biased region" description="Basic and acidic residues" evidence="9">
    <location>
        <begin position="68"/>
        <end position="119"/>
    </location>
</feature>
<evidence type="ECO:0000256" key="3">
    <source>
        <dbReference type="ARBA" id="ARBA00011738"/>
    </source>
</evidence>
<dbReference type="FunFam" id="2.30.22.10:FF:000001">
    <property type="entry name" value="Protein GrpE"/>
    <property type="match status" value="1"/>
</dbReference>
<sequence length="325" mass="36246">MVDNLTQPCLRGLALEHGAHVVGGLLGNVLRAHHEAVRDPAHDKVEEAEGDLLGQQVARLARQLHNARVEAGREPEALQQREREGRLEGQHRADPPPDEQHRGGRDEHGQRLEARDEAQAARAVAHALHLQVAHEPHEGRHLAQERHPQVVEPSAAPSEAETLQQQLQELEAKNKDMNDRLLRALADAENVRRISRVDVSNAREFAISKFAKALLDVSDNLKRAHESIDVEALQPEKQLDAIKVLHEGVVMTENQLQKVFREFKIQQVGAVGDKFDPNVHDALFEYEDATKEAGSIGQLMKTGYLLNERVIRPAQVGVVKAPKEQ</sequence>
<dbReference type="EMBL" id="BSXT01002142">
    <property type="protein sequence ID" value="GMF47318.1"/>
    <property type="molecule type" value="Genomic_DNA"/>
</dbReference>
<dbReference type="HAMAP" id="MF_01151">
    <property type="entry name" value="GrpE"/>
    <property type="match status" value="1"/>
</dbReference>
<dbReference type="Proteomes" id="UP001165121">
    <property type="component" value="Unassembled WGS sequence"/>
</dbReference>
<keyword evidence="11" id="KW-1185">Reference proteome</keyword>
<dbReference type="FunFam" id="3.90.20.20:FF:000021">
    <property type="entry name" value="GrpE protein homolog"/>
    <property type="match status" value="1"/>
</dbReference>
<reference evidence="10" key="1">
    <citation type="submission" date="2023-04" db="EMBL/GenBank/DDBJ databases">
        <title>Phytophthora fragariaefolia NBRC 109709.</title>
        <authorList>
            <person name="Ichikawa N."/>
            <person name="Sato H."/>
            <person name="Tonouchi N."/>
        </authorList>
    </citation>
    <scope>NUCLEOTIDE SEQUENCE</scope>
    <source>
        <strain evidence="10">NBRC 109709</strain>
    </source>
</reference>
<comment type="caution">
    <text evidence="10">The sequence shown here is derived from an EMBL/GenBank/DDBJ whole genome shotgun (WGS) entry which is preliminary data.</text>
</comment>
<dbReference type="Gene3D" id="3.90.20.20">
    <property type="match status" value="1"/>
</dbReference>
<feature type="compositionally biased region" description="Basic and acidic residues" evidence="9">
    <location>
        <begin position="132"/>
        <end position="149"/>
    </location>
</feature>
<dbReference type="InterPro" id="IPR000740">
    <property type="entry name" value="GrpE"/>
</dbReference>
<dbReference type="Pfam" id="PF01025">
    <property type="entry name" value="GrpE"/>
    <property type="match status" value="1"/>
</dbReference>
<dbReference type="OrthoDB" id="201635at2759"/>
<evidence type="ECO:0000256" key="1">
    <source>
        <dbReference type="ARBA" id="ARBA00004496"/>
    </source>
</evidence>
<organism evidence="10 11">
    <name type="scientific">Phytophthora fragariaefolia</name>
    <dbReference type="NCBI Taxonomy" id="1490495"/>
    <lineage>
        <taxon>Eukaryota</taxon>
        <taxon>Sar</taxon>
        <taxon>Stramenopiles</taxon>
        <taxon>Oomycota</taxon>
        <taxon>Peronosporomycetes</taxon>
        <taxon>Peronosporales</taxon>
        <taxon>Peronosporaceae</taxon>
        <taxon>Phytophthora</taxon>
    </lineage>
</organism>
<name>A0A9W6XXH2_9STRA</name>
<evidence type="ECO:0000256" key="6">
    <source>
        <dbReference type="ARBA" id="ARBA00023186"/>
    </source>
</evidence>
<keyword evidence="6 7" id="KW-0143">Chaperone</keyword>
<evidence type="ECO:0000256" key="8">
    <source>
        <dbReference type="RuleBase" id="RU004478"/>
    </source>
</evidence>
<evidence type="ECO:0000256" key="5">
    <source>
        <dbReference type="ARBA" id="ARBA00023016"/>
    </source>
</evidence>
<dbReference type="GO" id="GO:0001405">
    <property type="term" value="C:PAM complex, Tim23 associated import motor"/>
    <property type="evidence" value="ECO:0007669"/>
    <property type="project" value="TreeGrafter"/>
</dbReference>
<evidence type="ECO:0000256" key="4">
    <source>
        <dbReference type="ARBA" id="ARBA00022490"/>
    </source>
</evidence>
<evidence type="ECO:0000256" key="9">
    <source>
        <dbReference type="SAM" id="MobiDB-lite"/>
    </source>
</evidence>
<keyword evidence="7" id="KW-0496">Mitochondrion</keyword>
<keyword evidence="5" id="KW-0346">Stress response</keyword>
<protein>
    <recommendedName>
        <fullName evidence="7">GrpE protein homolog</fullName>
    </recommendedName>
</protein>
<dbReference type="CDD" id="cd00446">
    <property type="entry name" value="GrpE"/>
    <property type="match status" value="1"/>
</dbReference>
<dbReference type="GO" id="GO:0051082">
    <property type="term" value="F:unfolded protein binding"/>
    <property type="evidence" value="ECO:0007669"/>
    <property type="project" value="TreeGrafter"/>
</dbReference>
<evidence type="ECO:0000313" key="11">
    <source>
        <dbReference type="Proteomes" id="UP001165121"/>
    </source>
</evidence>
<dbReference type="SUPFAM" id="SSF58014">
    <property type="entry name" value="Coiled-coil domain of nucleotide exchange factor GrpE"/>
    <property type="match status" value="1"/>
</dbReference>
<dbReference type="PANTHER" id="PTHR21237">
    <property type="entry name" value="GRPE PROTEIN"/>
    <property type="match status" value="1"/>
</dbReference>
<accession>A0A9W6XXH2</accession>
<feature type="region of interest" description="Disordered" evidence="9">
    <location>
        <begin position="68"/>
        <end position="161"/>
    </location>
</feature>
<dbReference type="PANTHER" id="PTHR21237:SF23">
    <property type="entry name" value="GRPE PROTEIN HOMOLOG, MITOCHONDRIAL"/>
    <property type="match status" value="1"/>
</dbReference>